<dbReference type="PANTHER" id="PTHR45640">
    <property type="entry name" value="HEAT SHOCK PROTEIN HSP-12.2-RELATED"/>
    <property type="match status" value="1"/>
</dbReference>
<feature type="domain" description="SHSP" evidence="1">
    <location>
        <begin position="21"/>
        <end position="106"/>
    </location>
</feature>
<dbReference type="Proteomes" id="UP000014500">
    <property type="component" value="Unassembled WGS sequence"/>
</dbReference>
<proteinExistence type="predicted"/>
<accession>T1J3M4</accession>
<sequence length="118" mass="13001">MCSKDNGNDCCSKKRGCVSNMPTKWQLSVKVPDYKPCQLCVQVKDSAVEVKGEKSVECTDASDNSSRTISEAFSEKYCMPSDVDPKTVNWEFTKDCKLLVTACKKPIQPCGNSCSKPC</sequence>
<dbReference type="InterPro" id="IPR001436">
    <property type="entry name" value="Alpha-crystallin/sHSP_animal"/>
</dbReference>
<dbReference type="Pfam" id="PF00011">
    <property type="entry name" value="HSP20"/>
    <property type="match status" value="1"/>
</dbReference>
<dbReference type="GO" id="GO:0005634">
    <property type="term" value="C:nucleus"/>
    <property type="evidence" value="ECO:0007669"/>
    <property type="project" value="TreeGrafter"/>
</dbReference>
<keyword evidence="3" id="KW-1185">Reference proteome</keyword>
<dbReference type="GO" id="GO:0042026">
    <property type="term" value="P:protein refolding"/>
    <property type="evidence" value="ECO:0007669"/>
    <property type="project" value="TreeGrafter"/>
</dbReference>
<dbReference type="GO" id="GO:0009408">
    <property type="term" value="P:response to heat"/>
    <property type="evidence" value="ECO:0007669"/>
    <property type="project" value="TreeGrafter"/>
</dbReference>
<evidence type="ECO:0000313" key="2">
    <source>
        <dbReference type="EnsemblMetazoa" id="SMAR008191-PA"/>
    </source>
</evidence>
<dbReference type="EMBL" id="JH431829">
    <property type="status" value="NOT_ANNOTATED_CDS"/>
    <property type="molecule type" value="Genomic_DNA"/>
</dbReference>
<dbReference type="GO" id="GO:0051082">
    <property type="term" value="F:unfolded protein binding"/>
    <property type="evidence" value="ECO:0007669"/>
    <property type="project" value="TreeGrafter"/>
</dbReference>
<name>T1J3M4_STRMM</name>
<dbReference type="SUPFAM" id="SSF49764">
    <property type="entry name" value="HSP20-like chaperones"/>
    <property type="match status" value="1"/>
</dbReference>
<reference evidence="2" key="2">
    <citation type="submission" date="2015-02" db="UniProtKB">
        <authorList>
            <consortium name="EnsemblMetazoa"/>
        </authorList>
    </citation>
    <scope>IDENTIFICATION</scope>
</reference>
<organism evidence="2 3">
    <name type="scientific">Strigamia maritima</name>
    <name type="common">European centipede</name>
    <name type="synonym">Geophilus maritimus</name>
    <dbReference type="NCBI Taxonomy" id="126957"/>
    <lineage>
        <taxon>Eukaryota</taxon>
        <taxon>Metazoa</taxon>
        <taxon>Ecdysozoa</taxon>
        <taxon>Arthropoda</taxon>
        <taxon>Myriapoda</taxon>
        <taxon>Chilopoda</taxon>
        <taxon>Pleurostigmophora</taxon>
        <taxon>Geophilomorpha</taxon>
        <taxon>Linotaeniidae</taxon>
        <taxon>Strigamia</taxon>
    </lineage>
</organism>
<evidence type="ECO:0000313" key="3">
    <source>
        <dbReference type="Proteomes" id="UP000014500"/>
    </source>
</evidence>
<dbReference type="AlphaFoldDB" id="T1J3M4"/>
<dbReference type="InterPro" id="IPR008978">
    <property type="entry name" value="HSP20-like_chaperone"/>
</dbReference>
<dbReference type="GO" id="GO:0005737">
    <property type="term" value="C:cytoplasm"/>
    <property type="evidence" value="ECO:0007669"/>
    <property type="project" value="TreeGrafter"/>
</dbReference>
<protein>
    <recommendedName>
        <fullName evidence="1">SHSP domain-containing protein</fullName>
    </recommendedName>
</protein>
<dbReference type="Gene3D" id="2.60.40.790">
    <property type="match status" value="1"/>
</dbReference>
<reference evidence="3" key="1">
    <citation type="submission" date="2011-05" db="EMBL/GenBank/DDBJ databases">
        <authorList>
            <person name="Richards S.R."/>
            <person name="Qu J."/>
            <person name="Jiang H."/>
            <person name="Jhangiani S.N."/>
            <person name="Agravi P."/>
            <person name="Goodspeed R."/>
            <person name="Gross S."/>
            <person name="Mandapat C."/>
            <person name="Jackson L."/>
            <person name="Mathew T."/>
            <person name="Pu L."/>
            <person name="Thornton R."/>
            <person name="Saada N."/>
            <person name="Wilczek-Boney K.B."/>
            <person name="Lee S."/>
            <person name="Kovar C."/>
            <person name="Wu Y."/>
            <person name="Scherer S.E."/>
            <person name="Worley K.C."/>
            <person name="Muzny D.M."/>
            <person name="Gibbs R."/>
        </authorList>
    </citation>
    <scope>NUCLEOTIDE SEQUENCE</scope>
    <source>
        <strain evidence="3">Brora</strain>
    </source>
</reference>
<dbReference type="PANTHER" id="PTHR45640:SF26">
    <property type="entry name" value="RE23625P"/>
    <property type="match status" value="1"/>
</dbReference>
<dbReference type="EnsemblMetazoa" id="SMAR008191-RA">
    <property type="protein sequence ID" value="SMAR008191-PA"/>
    <property type="gene ID" value="SMAR008191"/>
</dbReference>
<evidence type="ECO:0000259" key="1">
    <source>
        <dbReference type="Pfam" id="PF00011"/>
    </source>
</evidence>
<dbReference type="HOGENOM" id="CLU_2076075_0_0_1"/>
<dbReference type="CDD" id="cd06526">
    <property type="entry name" value="metazoan_ACD"/>
    <property type="match status" value="1"/>
</dbReference>
<dbReference type="InterPro" id="IPR002068">
    <property type="entry name" value="A-crystallin/Hsp20_dom"/>
</dbReference>
<dbReference type="PhylomeDB" id="T1J3M4"/>